<feature type="region of interest" description="Disordered" evidence="1">
    <location>
        <begin position="174"/>
        <end position="205"/>
    </location>
</feature>
<feature type="compositionally biased region" description="Polar residues" evidence="1">
    <location>
        <begin position="118"/>
        <end position="134"/>
    </location>
</feature>
<feature type="compositionally biased region" description="Basic and acidic residues" evidence="1">
    <location>
        <begin position="1101"/>
        <end position="1115"/>
    </location>
</feature>
<evidence type="ECO:0000256" key="1">
    <source>
        <dbReference type="SAM" id="MobiDB-lite"/>
    </source>
</evidence>
<feature type="region of interest" description="Disordered" evidence="1">
    <location>
        <begin position="565"/>
        <end position="586"/>
    </location>
</feature>
<proteinExistence type="predicted"/>
<feature type="compositionally biased region" description="Polar residues" evidence="1">
    <location>
        <begin position="960"/>
        <end position="972"/>
    </location>
</feature>
<feature type="compositionally biased region" description="Polar residues" evidence="1">
    <location>
        <begin position="196"/>
        <end position="205"/>
    </location>
</feature>
<feature type="compositionally biased region" description="Acidic residues" evidence="1">
    <location>
        <begin position="422"/>
        <end position="432"/>
    </location>
</feature>
<comment type="caution">
    <text evidence="2">The sequence shown here is derived from an EMBL/GenBank/DDBJ whole genome shotgun (WGS) entry which is preliminary data.</text>
</comment>
<protein>
    <submittedName>
        <fullName evidence="2">Uncharacterized protein</fullName>
    </submittedName>
</protein>
<feature type="compositionally biased region" description="Basic and acidic residues" evidence="1">
    <location>
        <begin position="23"/>
        <end position="34"/>
    </location>
</feature>
<keyword evidence="3" id="KW-1185">Reference proteome</keyword>
<dbReference type="Proteomes" id="UP001600888">
    <property type="component" value="Unassembled WGS sequence"/>
</dbReference>
<feature type="compositionally biased region" description="Basic and acidic residues" evidence="1">
    <location>
        <begin position="1050"/>
        <end position="1067"/>
    </location>
</feature>
<dbReference type="InterPro" id="IPR022190">
    <property type="entry name" value="DUF3716"/>
</dbReference>
<evidence type="ECO:0000313" key="2">
    <source>
        <dbReference type="EMBL" id="KAL2275174.1"/>
    </source>
</evidence>
<dbReference type="Pfam" id="PF12511">
    <property type="entry name" value="DUF3716"/>
    <property type="match status" value="1"/>
</dbReference>
<name>A0ABR4DYD3_9PEZI</name>
<reference evidence="2 3" key="1">
    <citation type="submission" date="2024-03" db="EMBL/GenBank/DDBJ databases">
        <title>A high-quality draft genome sequence of Diaporthe vaccinii, a causative agent of upright dieback and viscid rot disease in cranberry plants.</title>
        <authorList>
            <person name="Sarrasin M."/>
            <person name="Lang B.F."/>
            <person name="Burger G."/>
        </authorList>
    </citation>
    <scope>NUCLEOTIDE SEQUENCE [LARGE SCALE GENOMIC DNA]</scope>
    <source>
        <strain evidence="2 3">IS7</strain>
    </source>
</reference>
<feature type="compositionally biased region" description="Basic and acidic residues" evidence="1">
    <location>
        <begin position="978"/>
        <end position="994"/>
    </location>
</feature>
<organism evidence="2 3">
    <name type="scientific">Diaporthe vaccinii</name>
    <dbReference type="NCBI Taxonomy" id="105482"/>
    <lineage>
        <taxon>Eukaryota</taxon>
        <taxon>Fungi</taxon>
        <taxon>Dikarya</taxon>
        <taxon>Ascomycota</taxon>
        <taxon>Pezizomycotina</taxon>
        <taxon>Sordariomycetes</taxon>
        <taxon>Sordariomycetidae</taxon>
        <taxon>Diaporthales</taxon>
        <taxon>Diaporthaceae</taxon>
        <taxon>Diaporthe</taxon>
        <taxon>Diaporthe eres species complex</taxon>
    </lineage>
</organism>
<feature type="compositionally biased region" description="Polar residues" evidence="1">
    <location>
        <begin position="902"/>
        <end position="939"/>
    </location>
</feature>
<feature type="compositionally biased region" description="Low complexity" evidence="1">
    <location>
        <begin position="874"/>
        <end position="889"/>
    </location>
</feature>
<feature type="region of interest" description="Disordered" evidence="1">
    <location>
        <begin position="394"/>
        <end position="432"/>
    </location>
</feature>
<feature type="region of interest" description="Disordered" evidence="1">
    <location>
        <begin position="112"/>
        <end position="134"/>
    </location>
</feature>
<gene>
    <name evidence="2" type="ORF">FJTKL_02505</name>
</gene>
<sequence length="1115" mass="123319">MNQDASSEMEDLAAEYRLLDERRRRLEAQQEEHLQQATSTYETDRAAGQDDIKKKELALHELEARYNEELRVKREALQTALQCEATRKRKYDAEVQYLNQQLSGLKRLKQGNLELSPDTPQSSAPSTLTQNSGQRSLVEPVLQFGSTPETQTGASLVTDSPTSFEEDLRAQVLPASQSCPDSGFPNDRAASRSEPPYQSKTKGSEVISRQISVGGKPLVEDTCTDHHRRGSFERILQPSPAQNTVFSTQTAWTYLCGIYPSLTVDFPDRPTKPEHLALLDLPIIRESVSNPSRQDATWSLMMSSRDMTAILCHVTGAEPPNSCKRCQTEGGMFDRCVVAPLGNSQAVMAGQCSNCFIDQCDQCFWNDGQRKTAEGGSAECRLLTASRCLPLSPQGRDNLSAEGNGPVDLQPDDDPHQNELSDFSDIEGQSDESLTAEDEDFMGNKDASTHPSQSRPLTETIIPYEEVYQMARDPQAKYKHWIVEYPKRCGNWYIVRCLEHNLNWSRNPLLAGGKHLMGSEHMFTSRQPSLAIKELGTLVESCDQQKAEASNTEYDKALKQGYKPRNTMRKKKRARPNRPKSVTKKADVKCDQELGGSFEGVIDPVVGEIYHAWWDAEPRSWYLVVILPYLGDGDWKEVGLTGNLFTSGLRKEIPNCFKVVKVTTDSGKEALRLTWAEGYQDGGPKVRARKFPCLFLHDPLTIPSADKEFVLGQKAEVLAFRTAQQLRQRSTMLAPGLSKIGVDAYKGLAQDFEARLETIRAKLNATPEQDVEDNASLRAFSVRDQRNSKVTTSVENKESPCVSPASNVQDRDHHSTVSDLSMPGDGHRDISDGHSLAAQNPKVSLPSRLGNDSIGRYGSSQGAGLGQIADTRAFPSFTSTTSTTHSPSPNSEECGRSRAEFWTSQAPSIQAQPMTTRPQNEDSLLSSQKPSSTTQTAVGPTSRPRGTASSDQDHRLSTMRGHNSSQDMTDMSNGGCGRIKETEHTSKPLNRARESTGTTVNSGPSQELKATKVGNARPFVPQRTANVLESSALAGEPRGPTALRPHVRFRKEDMRRSDGLSQEDRAPGLRNTVSTVDRDAVAGSAAQTSWTPAYSAMLRQPWRDPKEDRRRPKNG</sequence>
<feature type="region of interest" description="Disordered" evidence="1">
    <location>
        <begin position="1050"/>
        <end position="1115"/>
    </location>
</feature>
<accession>A0ABR4DYD3</accession>
<dbReference type="EMBL" id="JBAWTH010000141">
    <property type="protein sequence ID" value="KAL2275174.1"/>
    <property type="molecule type" value="Genomic_DNA"/>
</dbReference>
<feature type="compositionally biased region" description="Basic residues" evidence="1">
    <location>
        <begin position="566"/>
        <end position="583"/>
    </location>
</feature>
<feature type="region of interest" description="Disordered" evidence="1">
    <location>
        <begin position="782"/>
        <end position="1006"/>
    </location>
</feature>
<feature type="compositionally biased region" description="Polar residues" evidence="1">
    <location>
        <begin position="995"/>
        <end position="1005"/>
    </location>
</feature>
<evidence type="ECO:0000313" key="3">
    <source>
        <dbReference type="Proteomes" id="UP001600888"/>
    </source>
</evidence>
<feature type="region of interest" description="Disordered" evidence="1">
    <location>
        <begin position="23"/>
        <end position="49"/>
    </location>
</feature>